<dbReference type="RefSeq" id="WP_159447704.1">
    <property type="nucleotide sequence ID" value="NZ_FQVN01000002.1"/>
</dbReference>
<dbReference type="OrthoDB" id="5198371at2"/>
<keyword evidence="2" id="KW-1185">Reference proteome</keyword>
<evidence type="ECO:0000313" key="1">
    <source>
        <dbReference type="EMBL" id="SHF07603.1"/>
    </source>
</evidence>
<sequence>MSEESNNPADPPAIEVTVNVLVVGGSRRAARTRPDPFSPESEARLCALVVGDRRHGL</sequence>
<dbReference type="EMBL" id="FQVN01000002">
    <property type="protein sequence ID" value="SHF07603.1"/>
    <property type="molecule type" value="Genomic_DNA"/>
</dbReference>
<name>A0A1M4YPM0_STRHI</name>
<proteinExistence type="predicted"/>
<accession>A0A1M4YPM0</accession>
<dbReference type="STRING" id="2017.SAMN05444320_102434"/>
<dbReference type="Proteomes" id="UP000184501">
    <property type="component" value="Unassembled WGS sequence"/>
</dbReference>
<gene>
    <name evidence="1" type="ORF">SAMN05444320_102434</name>
</gene>
<evidence type="ECO:0000313" key="2">
    <source>
        <dbReference type="Proteomes" id="UP000184501"/>
    </source>
</evidence>
<organism evidence="1 2">
    <name type="scientific">Streptoalloteichus hindustanus</name>
    <dbReference type="NCBI Taxonomy" id="2017"/>
    <lineage>
        <taxon>Bacteria</taxon>
        <taxon>Bacillati</taxon>
        <taxon>Actinomycetota</taxon>
        <taxon>Actinomycetes</taxon>
        <taxon>Pseudonocardiales</taxon>
        <taxon>Pseudonocardiaceae</taxon>
        <taxon>Streptoalloteichus</taxon>
    </lineage>
</organism>
<dbReference type="AlphaFoldDB" id="A0A1M4YPM0"/>
<reference evidence="1 2" key="1">
    <citation type="submission" date="2016-11" db="EMBL/GenBank/DDBJ databases">
        <authorList>
            <person name="Jaros S."/>
            <person name="Januszkiewicz K."/>
            <person name="Wedrychowicz H."/>
        </authorList>
    </citation>
    <scope>NUCLEOTIDE SEQUENCE [LARGE SCALE GENOMIC DNA]</scope>
    <source>
        <strain evidence="1 2">DSM 44523</strain>
    </source>
</reference>
<protein>
    <submittedName>
        <fullName evidence="1">Uncharacterized protein</fullName>
    </submittedName>
</protein>